<feature type="transmembrane region" description="Helical" evidence="1">
    <location>
        <begin position="181"/>
        <end position="202"/>
    </location>
</feature>
<keyword evidence="4" id="KW-1185">Reference proteome</keyword>
<dbReference type="PROSITE" id="PS50830">
    <property type="entry name" value="TNASE_3"/>
    <property type="match status" value="1"/>
</dbReference>
<proteinExistence type="predicted"/>
<dbReference type="KEGG" id="iag:Igag_0835"/>
<keyword evidence="1" id="KW-1133">Transmembrane helix</keyword>
<dbReference type="HOGENOM" id="CLU_1318510_0_0_2"/>
<feature type="domain" description="TNase-like" evidence="2">
    <location>
        <begin position="26"/>
        <end position="122"/>
    </location>
</feature>
<evidence type="ECO:0000259" key="2">
    <source>
        <dbReference type="PROSITE" id="PS50830"/>
    </source>
</evidence>
<dbReference type="Gene3D" id="2.40.50.90">
    <property type="match status" value="1"/>
</dbReference>
<name>E0STP2_IGNAA</name>
<keyword evidence="1" id="KW-0472">Membrane</keyword>
<dbReference type="SMART" id="SM00318">
    <property type="entry name" value="SNc"/>
    <property type="match status" value="1"/>
</dbReference>
<dbReference type="AlphaFoldDB" id="E0STP2"/>
<dbReference type="Proteomes" id="UP000001304">
    <property type="component" value="Chromosome"/>
</dbReference>
<dbReference type="STRING" id="583356.Igag_0835"/>
<evidence type="ECO:0000313" key="4">
    <source>
        <dbReference type="Proteomes" id="UP000001304"/>
    </source>
</evidence>
<organism evidence="3 4">
    <name type="scientific">Ignisphaera aggregans (strain DSM 17230 / JCM 13409 / AQ1.S1)</name>
    <dbReference type="NCBI Taxonomy" id="583356"/>
    <lineage>
        <taxon>Archaea</taxon>
        <taxon>Thermoproteota</taxon>
        <taxon>Thermoprotei</taxon>
        <taxon>Desulfurococcales</taxon>
        <taxon>Desulfurococcaceae</taxon>
        <taxon>Ignisphaera</taxon>
    </lineage>
</organism>
<gene>
    <name evidence="3" type="ordered locus">Igag_0835</name>
</gene>
<dbReference type="InterPro" id="IPR035437">
    <property type="entry name" value="SNase_OB-fold_sf"/>
</dbReference>
<dbReference type="InterPro" id="IPR016071">
    <property type="entry name" value="Staphylococal_nuclease_OB-fold"/>
</dbReference>
<evidence type="ECO:0000313" key="3">
    <source>
        <dbReference type="EMBL" id="ADM27658.1"/>
    </source>
</evidence>
<dbReference type="BioCyc" id="IAGG583356:GHAH-824-MONOMER"/>
<protein>
    <submittedName>
        <fullName evidence="3">Nuclease (SNase domain protein)</fullName>
    </submittedName>
</protein>
<evidence type="ECO:0000256" key="1">
    <source>
        <dbReference type="SAM" id="Phobius"/>
    </source>
</evidence>
<keyword evidence="1" id="KW-0812">Transmembrane</keyword>
<dbReference type="EMBL" id="CP002098">
    <property type="protein sequence ID" value="ADM27658.1"/>
    <property type="molecule type" value="Genomic_DNA"/>
</dbReference>
<sequence>MVIVVLALFLACFSYVDVYTSPFIGIDVCGDIYYVVDGDTFDVFPVGRVRLADIDAPELNTTEGQIAKQALQNLVSIYGSRVYLDVDNTYVIDKYNRVVAVAYLRYNSTHVLNVNKWLVDKGCTAIKDYHNEFDPYSWNLFEYLPYDPCYTKTETITITLPTTITITPASPSTIAINTRGIALDIAVMAMLICIGIAIGYIIRGLIKR</sequence>
<reference evidence="3 4" key="1">
    <citation type="journal article" date="2010" name="Stand. Genomic Sci.">
        <title>Complete genome sequence of Ignisphaera aggregans type strain (AQ1.S1).</title>
        <authorList>
            <person name="Goker M."/>
            <person name="Held B."/>
            <person name="Lapidus A."/>
            <person name="Nolan M."/>
            <person name="Spring S."/>
            <person name="Yasawong M."/>
            <person name="Lucas S."/>
            <person name="Glavina Del Rio T."/>
            <person name="Tice H."/>
            <person name="Cheng J.F."/>
            <person name="Goodwin L."/>
            <person name="Tapia R."/>
            <person name="Pitluck S."/>
            <person name="Liolios K."/>
            <person name="Ivanova N."/>
            <person name="Mavromatis K."/>
            <person name="Mikhailova N."/>
            <person name="Pati A."/>
            <person name="Chen A."/>
            <person name="Palaniappan K."/>
            <person name="Brambilla E."/>
            <person name="Land M."/>
            <person name="Hauser L."/>
            <person name="Chang Y.J."/>
            <person name="Jeffries C.D."/>
            <person name="Brettin T."/>
            <person name="Detter J.C."/>
            <person name="Han C."/>
            <person name="Rohde M."/>
            <person name="Sikorski J."/>
            <person name="Woyke T."/>
            <person name="Bristow J."/>
            <person name="Eisen J.A."/>
            <person name="Markowitz V."/>
            <person name="Hugenholtz P."/>
            <person name="Kyrpides N.C."/>
            <person name="Klenk H.P."/>
        </authorList>
    </citation>
    <scope>NUCLEOTIDE SEQUENCE [LARGE SCALE GENOMIC DNA]</scope>
    <source>
        <strain evidence="4">DSM 17230 / JCM 13409 / AQ1.S1</strain>
    </source>
</reference>
<dbReference type="SUPFAM" id="SSF50199">
    <property type="entry name" value="Staphylococcal nuclease"/>
    <property type="match status" value="1"/>
</dbReference>
<dbReference type="Pfam" id="PF00565">
    <property type="entry name" value="SNase"/>
    <property type="match status" value="1"/>
</dbReference>
<accession>E0STP2</accession>